<keyword evidence="3" id="KW-0732">Signal</keyword>
<evidence type="ECO:0000256" key="3">
    <source>
        <dbReference type="ARBA" id="ARBA00022729"/>
    </source>
</evidence>
<dbReference type="InterPro" id="IPR033985">
    <property type="entry name" value="SusD-like_N"/>
</dbReference>
<reference evidence="8" key="2">
    <citation type="submission" date="2021-04" db="EMBL/GenBank/DDBJ databases">
        <authorList>
            <person name="Gilroy R."/>
        </authorList>
    </citation>
    <scope>NUCLEOTIDE SEQUENCE</scope>
    <source>
        <strain evidence="8">1719</strain>
    </source>
</reference>
<accession>A0A9D1W8I5</accession>
<dbReference type="InterPro" id="IPR011990">
    <property type="entry name" value="TPR-like_helical_dom_sf"/>
</dbReference>
<protein>
    <submittedName>
        <fullName evidence="8">RagB/SusD family nutrient uptake outer membrane protein</fullName>
    </submittedName>
</protein>
<gene>
    <name evidence="8" type="ORF">H9853_06315</name>
</gene>
<keyword evidence="5" id="KW-0998">Cell outer membrane</keyword>
<dbReference type="EMBL" id="DXEZ01000172">
    <property type="protein sequence ID" value="HIX54621.1"/>
    <property type="molecule type" value="Genomic_DNA"/>
</dbReference>
<dbReference type="SUPFAM" id="SSF48452">
    <property type="entry name" value="TPR-like"/>
    <property type="match status" value="1"/>
</dbReference>
<dbReference type="PROSITE" id="PS51257">
    <property type="entry name" value="PROKAR_LIPOPROTEIN"/>
    <property type="match status" value="1"/>
</dbReference>
<evidence type="ECO:0000256" key="1">
    <source>
        <dbReference type="ARBA" id="ARBA00004442"/>
    </source>
</evidence>
<reference evidence="8" key="1">
    <citation type="journal article" date="2021" name="PeerJ">
        <title>Extensive microbial diversity within the chicken gut microbiome revealed by metagenomics and culture.</title>
        <authorList>
            <person name="Gilroy R."/>
            <person name="Ravi A."/>
            <person name="Getino M."/>
            <person name="Pursley I."/>
            <person name="Horton D.L."/>
            <person name="Alikhan N.F."/>
            <person name="Baker D."/>
            <person name="Gharbi K."/>
            <person name="Hall N."/>
            <person name="Watson M."/>
            <person name="Adriaenssens E.M."/>
            <person name="Foster-Nyarko E."/>
            <person name="Jarju S."/>
            <person name="Secka A."/>
            <person name="Antonio M."/>
            <person name="Oren A."/>
            <person name="Chaudhuri R.R."/>
            <person name="La Ragione R."/>
            <person name="Hildebrand F."/>
            <person name="Pallen M.J."/>
        </authorList>
    </citation>
    <scope>NUCLEOTIDE SEQUENCE</scope>
    <source>
        <strain evidence="8">1719</strain>
    </source>
</reference>
<dbReference type="AlphaFoldDB" id="A0A9D1W8I5"/>
<dbReference type="Gene3D" id="1.25.40.390">
    <property type="match status" value="1"/>
</dbReference>
<evidence type="ECO:0000256" key="5">
    <source>
        <dbReference type="ARBA" id="ARBA00023237"/>
    </source>
</evidence>
<evidence type="ECO:0000256" key="4">
    <source>
        <dbReference type="ARBA" id="ARBA00023136"/>
    </source>
</evidence>
<evidence type="ECO:0000259" key="6">
    <source>
        <dbReference type="Pfam" id="PF07980"/>
    </source>
</evidence>
<comment type="subcellular location">
    <subcellularLocation>
        <location evidence="1">Cell outer membrane</location>
    </subcellularLocation>
</comment>
<dbReference type="Pfam" id="PF07980">
    <property type="entry name" value="SusD_RagB"/>
    <property type="match status" value="1"/>
</dbReference>
<evidence type="ECO:0000313" key="8">
    <source>
        <dbReference type="EMBL" id="HIX54621.1"/>
    </source>
</evidence>
<feature type="domain" description="SusD-like N-terminal" evidence="7">
    <location>
        <begin position="72"/>
        <end position="235"/>
    </location>
</feature>
<feature type="domain" description="RagB/SusD" evidence="6">
    <location>
        <begin position="273"/>
        <end position="569"/>
    </location>
</feature>
<keyword evidence="4" id="KW-0472">Membrane</keyword>
<evidence type="ECO:0000313" key="9">
    <source>
        <dbReference type="Proteomes" id="UP000824156"/>
    </source>
</evidence>
<comment type="similarity">
    <text evidence="2">Belongs to the SusD family.</text>
</comment>
<comment type="caution">
    <text evidence="8">The sequence shown here is derived from an EMBL/GenBank/DDBJ whole genome shotgun (WGS) entry which is preliminary data.</text>
</comment>
<organism evidence="8 9">
    <name type="scientific">Candidatus Sphingobacterium stercoripullorum</name>
    <dbReference type="NCBI Taxonomy" id="2838759"/>
    <lineage>
        <taxon>Bacteria</taxon>
        <taxon>Pseudomonadati</taxon>
        <taxon>Bacteroidota</taxon>
        <taxon>Sphingobacteriia</taxon>
        <taxon>Sphingobacteriales</taxon>
        <taxon>Sphingobacteriaceae</taxon>
        <taxon>Sphingobacterium</taxon>
    </lineage>
</organism>
<evidence type="ECO:0000256" key="2">
    <source>
        <dbReference type="ARBA" id="ARBA00006275"/>
    </source>
</evidence>
<sequence>MKLYQYIKGILLVFAILFMGSCGKEFLNNIPQGELSDTQVESLEGVEATLLGAYSILNGNVNGTWGNYGAAPSQWLFGEVASDNAHKGSESLDQPFMNAIESLNPTSANDNLETMWQVYYEGVIRSNKTLSMLNELKEKSADISEERALEIEAEAKMLRGHYYFFLWRIFKNIPYIDETVTVEEAKEIPNDSDVIPHIISDLEFAVDHLPTTKINGEGGRVDKVAAQAYLGKVLLYQKKYPEALALFNEVIGSTDLQGLPYQNNFNVLTEDGPEAIFVSKHAINSNGSGDNSNVGDMLSGLYGTSPVGCCGFYQPTIDLVNAFRVDANGLPLLDNSYRDNPYLSDLNLSQSEKASYSLNKKLRFDPRLDYTVGRRGVPYLDYGVMPGDDWIRDSKYAGPFVGIKTMIPQSLYAAHAVPGEPYLTGLDVNIIRLADVYLMAAECEVELNNLGNALKLVNDVRKRASNLPPKEIDGVALADYQVKPYPSFPNQDYAREAVRFERRLELAMEGHRYFDLVRWGIAKEVLESYSSFEGQYLSSFKNLIYNDHNSYFPIPQTEIDRSGGVLVQHDAY</sequence>
<evidence type="ECO:0000259" key="7">
    <source>
        <dbReference type="Pfam" id="PF14322"/>
    </source>
</evidence>
<dbReference type="GO" id="GO:0009279">
    <property type="term" value="C:cell outer membrane"/>
    <property type="evidence" value="ECO:0007669"/>
    <property type="project" value="UniProtKB-SubCell"/>
</dbReference>
<dbReference type="Pfam" id="PF14322">
    <property type="entry name" value="SusD-like_3"/>
    <property type="match status" value="1"/>
</dbReference>
<proteinExistence type="inferred from homology"/>
<dbReference type="InterPro" id="IPR012944">
    <property type="entry name" value="SusD_RagB_dom"/>
</dbReference>
<name>A0A9D1W8I5_9SPHI</name>
<dbReference type="Proteomes" id="UP000824156">
    <property type="component" value="Unassembled WGS sequence"/>
</dbReference>